<evidence type="ECO:0000256" key="1">
    <source>
        <dbReference type="SAM" id="Coils"/>
    </source>
</evidence>
<evidence type="ECO:0000313" key="4">
    <source>
        <dbReference type="Proteomes" id="UP001165444"/>
    </source>
</evidence>
<reference evidence="3 4" key="1">
    <citation type="submission" date="2022-03" db="EMBL/GenBank/DDBJ databases">
        <title>Parabacteroides sp. nov. isolated from swine feces.</title>
        <authorList>
            <person name="Bak J.E."/>
        </authorList>
    </citation>
    <scope>NUCLEOTIDE SEQUENCE [LARGE SCALE GENOMIC DNA]</scope>
    <source>
        <strain evidence="3 4">AGMB00274</strain>
    </source>
</reference>
<gene>
    <name evidence="3" type="ORF">MUN53_01130</name>
</gene>
<dbReference type="RefSeq" id="WP_243323064.1">
    <property type="nucleotide sequence ID" value="NZ_JAKZMM010000002.1"/>
</dbReference>
<organism evidence="3 4">
    <name type="scientific">Parabacteroides faecalis</name>
    <dbReference type="NCBI Taxonomy" id="2924040"/>
    <lineage>
        <taxon>Bacteria</taxon>
        <taxon>Pseudomonadati</taxon>
        <taxon>Bacteroidota</taxon>
        <taxon>Bacteroidia</taxon>
        <taxon>Bacteroidales</taxon>
        <taxon>Tannerellaceae</taxon>
        <taxon>Parabacteroides</taxon>
    </lineage>
</organism>
<keyword evidence="1" id="KW-0175">Coiled coil</keyword>
<evidence type="ECO:0000313" key="3">
    <source>
        <dbReference type="EMBL" id="MCJ2379231.1"/>
    </source>
</evidence>
<accession>A0ABT0BXW0</accession>
<name>A0ABT0BXW0_9BACT</name>
<keyword evidence="2" id="KW-0812">Transmembrane</keyword>
<evidence type="ECO:0000256" key="2">
    <source>
        <dbReference type="SAM" id="Phobius"/>
    </source>
</evidence>
<feature type="transmembrane region" description="Helical" evidence="2">
    <location>
        <begin position="6"/>
        <end position="25"/>
    </location>
</feature>
<dbReference type="EMBL" id="JAKZMM010000002">
    <property type="protein sequence ID" value="MCJ2379231.1"/>
    <property type="molecule type" value="Genomic_DNA"/>
</dbReference>
<feature type="coiled-coil region" evidence="1">
    <location>
        <begin position="50"/>
        <end position="84"/>
    </location>
</feature>
<dbReference type="Proteomes" id="UP001165444">
    <property type="component" value="Unassembled WGS sequence"/>
</dbReference>
<proteinExistence type="predicted"/>
<keyword evidence="2" id="KW-0472">Membrane</keyword>
<keyword evidence="2" id="KW-1133">Transmembrane helix</keyword>
<comment type="caution">
    <text evidence="3">The sequence shown here is derived from an EMBL/GenBank/DDBJ whole genome shotgun (WGS) entry which is preliminary data.</text>
</comment>
<sequence>MDWTEFYPFLFGIGLIAAVMLAYGLGLHVGKRQERVAISRKRWKQKQFLIGRHQTEREQYLEKIRFLEKELGRISLESADYQQKLDDIAFYRQKILICEQQIKQLSSAETEHPGLSLLLQLKEDPQHTNLSRQEWETLFAFTDLLFNNTLSSLQEKYNLTRHEQEICCLLKWQFSRKEQLAVFNNTSEALAKSKNRLKKRLQLDDKTDLDWFVWQQCLNQH</sequence>
<keyword evidence="4" id="KW-1185">Reference proteome</keyword>
<protein>
    <submittedName>
        <fullName evidence="3">Uncharacterized protein</fullName>
    </submittedName>
</protein>